<organism evidence="2 3">
    <name type="scientific">Candidatus Peribacter riflensis</name>
    <dbReference type="NCBI Taxonomy" id="1735162"/>
    <lineage>
        <taxon>Bacteria</taxon>
        <taxon>Candidatus Peregrinibacteriota</taxon>
        <taxon>Candidatus Peribacteria</taxon>
        <taxon>Candidatus Peribacterales</taxon>
        <taxon>Candidatus Peribacteraceae</taxon>
        <taxon>Candidatus Peribacter</taxon>
    </lineage>
</organism>
<evidence type="ECO:0000256" key="1">
    <source>
        <dbReference type="SAM" id="MobiDB-lite"/>
    </source>
</evidence>
<feature type="compositionally biased region" description="Low complexity" evidence="1">
    <location>
        <begin position="15"/>
        <end position="30"/>
    </location>
</feature>
<evidence type="ECO:0000313" key="3">
    <source>
        <dbReference type="Proteomes" id="UP000069135"/>
    </source>
</evidence>
<feature type="compositionally biased region" description="Basic and acidic residues" evidence="1">
    <location>
        <begin position="1"/>
        <end position="10"/>
    </location>
</feature>
<feature type="compositionally biased region" description="Basic and acidic residues" evidence="1">
    <location>
        <begin position="72"/>
        <end position="86"/>
    </location>
</feature>
<dbReference type="SUPFAM" id="SSF55729">
    <property type="entry name" value="Acyl-CoA N-acyltransferases (Nat)"/>
    <property type="match status" value="1"/>
</dbReference>
<sequence>MSKTPEKTVETTEGTASAPSSAAERAAETPQFAAEVIRTTGDDAVDERNARHCAHMQLELLGELQELDSSEEGGHKGKDAIAGKRVEDMAPDDVTADVQELIASGSSDYILLRDQRGAVVGFANTEVTPLSDEEPAAGQKRDATLFIWLIGIRENLRGKGAIKVLNEKVMEAALEQARKQNLNIVTVSMEGGRDVEAKFRKHWDMHGVYMEHPQSNSLIEAPYVPPPASASGGIITEDPHDPHSKWLIAKLDESKTITPEEFLAHTGIVYEGYNEGRGEEYQDVTGEIQAFTRDLISQVLQGRPLRLVDHHERKKIESGKAGDQRIIGPSGFSAWLTEHFPQLHERFQAIVEKLKKDYD</sequence>
<protein>
    <recommendedName>
        <fullName evidence="4">N-acetyltransferase domain-containing protein</fullName>
    </recommendedName>
</protein>
<reference evidence="2 3" key="2">
    <citation type="journal article" date="2016" name="PeerJ">
        <title>Analysis of five complete genome sequences for members of the class Peribacteria in the recently recognized Peregrinibacteria bacterial phylum.</title>
        <authorList>
            <person name="Anantharaman K."/>
            <person name="Brown C.T."/>
            <person name="Burstein D."/>
            <person name="Castelle C.J."/>
            <person name="Probst A.J."/>
            <person name="Thomas B.C."/>
            <person name="Williams K.H."/>
            <person name="Banfield J.F."/>
        </authorList>
    </citation>
    <scope>NUCLEOTIDE SEQUENCE [LARGE SCALE GENOMIC DNA]</scope>
    <source>
        <strain evidence="2">RIFOXYD1_FULL_PER-ii_59_16</strain>
    </source>
</reference>
<dbReference type="Proteomes" id="UP000069135">
    <property type="component" value="Chromosome"/>
</dbReference>
<accession>A0A0S1SSV7</accession>
<gene>
    <name evidence="2" type="ORF">PeribacterD1_0314</name>
</gene>
<accession>A0A0S1SWK2</accession>
<dbReference type="STRING" id="1735162.PeribacterB2_0314"/>
<evidence type="ECO:0000313" key="2">
    <source>
        <dbReference type="EMBL" id="ALM13012.1"/>
    </source>
</evidence>
<dbReference type="Gene3D" id="3.40.630.30">
    <property type="match status" value="1"/>
</dbReference>
<proteinExistence type="predicted"/>
<accession>A0A0S1SKK1</accession>
<dbReference type="AlphaFoldDB" id="A0A0S1SGN2"/>
<reference evidence="3" key="1">
    <citation type="submission" date="2015-10" db="EMBL/GenBank/DDBJ databases">
        <title>Analysis of five complete genome sequences for members of the class Peribacteria in the recently recognized Peregrinibacteria bacterial phylum.</title>
        <authorList>
            <person name="Anantharaman K."/>
            <person name="Brown C.T."/>
            <person name="Burstein D."/>
            <person name="Castelle C.J."/>
            <person name="Probst A.J."/>
            <person name="Thomas B.C."/>
            <person name="Williams K.H."/>
            <person name="Banfield J.F."/>
        </authorList>
    </citation>
    <scope>NUCLEOTIDE SEQUENCE [LARGE SCALE GENOMIC DNA]</scope>
</reference>
<dbReference type="EMBL" id="CP013065">
    <property type="protein sequence ID" value="ALM13012.1"/>
    <property type="molecule type" value="Genomic_DNA"/>
</dbReference>
<dbReference type="InterPro" id="IPR016181">
    <property type="entry name" value="Acyl_CoA_acyltransferase"/>
</dbReference>
<accession>A0A0S1SGN2</accession>
<accession>A0A0S1SP26</accession>
<evidence type="ECO:0008006" key="4">
    <source>
        <dbReference type="Google" id="ProtNLM"/>
    </source>
</evidence>
<name>A0A0S1SGN2_9BACT</name>
<feature type="region of interest" description="Disordered" evidence="1">
    <location>
        <begin position="1"/>
        <end position="31"/>
    </location>
</feature>
<dbReference type="KEGG" id="prf:PeribacterA2_0314"/>
<feature type="region of interest" description="Disordered" evidence="1">
    <location>
        <begin position="66"/>
        <end position="86"/>
    </location>
</feature>